<evidence type="ECO:0000256" key="5">
    <source>
        <dbReference type="ARBA" id="ARBA00008276"/>
    </source>
</evidence>
<keyword evidence="15" id="KW-0472">Membrane</keyword>
<dbReference type="SUPFAM" id="SSF53623">
    <property type="entry name" value="MurD-like peptide ligases, catalytic domain"/>
    <property type="match status" value="1"/>
</dbReference>
<dbReference type="GO" id="GO:0004326">
    <property type="term" value="F:tetrahydrofolylpolyglutamate synthase activity"/>
    <property type="evidence" value="ECO:0007669"/>
    <property type="project" value="UniProtKB-EC"/>
</dbReference>
<feature type="binding site" evidence="19">
    <location>
        <position position="175"/>
    </location>
    <ligand>
        <name>Mg(2+)</name>
        <dbReference type="ChEBI" id="CHEBI:18420"/>
        <label>1</label>
    </ligand>
</feature>
<dbReference type="STRING" id="454130.A0A0U5C226"/>
<evidence type="ECO:0000256" key="10">
    <source>
        <dbReference type="ARBA" id="ARBA00022741"/>
    </source>
</evidence>
<dbReference type="PIRSF" id="PIRSF038895">
    <property type="entry name" value="FPGS"/>
    <property type="match status" value="1"/>
</dbReference>
<evidence type="ECO:0000313" key="22">
    <source>
        <dbReference type="Proteomes" id="UP000054771"/>
    </source>
</evidence>
<evidence type="ECO:0000256" key="1">
    <source>
        <dbReference type="ARBA" id="ARBA00004273"/>
    </source>
</evidence>
<accession>A0A0U5C226</accession>
<feature type="binding site" evidence="18">
    <location>
        <position position="314"/>
    </location>
    <ligand>
        <name>ATP</name>
        <dbReference type="ChEBI" id="CHEBI:30616"/>
    </ligand>
</feature>
<keyword evidence="12 18" id="KW-0067">ATP-binding</keyword>
<comment type="pathway">
    <text evidence="4 17">Cofactor biosynthesis; tetrahydrofolylpolyglutamate biosynthesis.</text>
</comment>
<evidence type="ECO:0000256" key="17">
    <source>
        <dbReference type="PIRNR" id="PIRNR038895"/>
    </source>
</evidence>
<reference evidence="22" key="1">
    <citation type="journal article" date="2016" name="Genome Announc.">
        <title>Draft genome sequences of fungus Aspergillus calidoustus.</title>
        <authorList>
            <person name="Horn F."/>
            <person name="Linde J."/>
            <person name="Mattern D.J."/>
            <person name="Walther G."/>
            <person name="Guthke R."/>
            <person name="Scherlach K."/>
            <person name="Martin K."/>
            <person name="Brakhage A.A."/>
            <person name="Petzke L."/>
            <person name="Valiante V."/>
        </authorList>
    </citation>
    <scope>NUCLEOTIDE SEQUENCE [LARGE SCALE GENOMIC DNA]</scope>
    <source>
        <strain evidence="22">SF006504</strain>
    </source>
</reference>
<keyword evidence="7 17" id="KW-0554">One-carbon metabolism</keyword>
<evidence type="ECO:0000256" key="20">
    <source>
        <dbReference type="SAM" id="MobiDB-lite"/>
    </source>
</evidence>
<dbReference type="AlphaFoldDB" id="A0A0U5C226"/>
<keyword evidence="22" id="KW-1185">Reference proteome</keyword>
<evidence type="ECO:0000256" key="9">
    <source>
        <dbReference type="ARBA" id="ARBA00022723"/>
    </source>
</evidence>
<feature type="region of interest" description="Disordered" evidence="20">
    <location>
        <begin position="16"/>
        <end position="36"/>
    </location>
</feature>
<evidence type="ECO:0000256" key="7">
    <source>
        <dbReference type="ARBA" id="ARBA00022563"/>
    </source>
</evidence>
<keyword evidence="14" id="KW-0496">Mitochondrion</keyword>
<dbReference type="GO" id="GO:0005524">
    <property type="term" value="F:ATP binding"/>
    <property type="evidence" value="ECO:0007669"/>
    <property type="project" value="UniProtKB-KW"/>
</dbReference>
<dbReference type="PANTHER" id="PTHR11136:SF5">
    <property type="entry name" value="FOLYLPOLYGLUTAMATE SYNTHASE, MITOCHONDRIAL"/>
    <property type="match status" value="1"/>
</dbReference>
<dbReference type="InterPro" id="IPR001645">
    <property type="entry name" value="Folylpolyglutamate_synth"/>
</dbReference>
<dbReference type="GO" id="GO:0046872">
    <property type="term" value="F:metal ion binding"/>
    <property type="evidence" value="ECO:0007669"/>
    <property type="project" value="UniProtKB-KW"/>
</dbReference>
<evidence type="ECO:0000256" key="3">
    <source>
        <dbReference type="ARBA" id="ARBA00004496"/>
    </source>
</evidence>
<keyword evidence="9 19" id="KW-0479">Metal-binding</keyword>
<organism evidence="21 22">
    <name type="scientific">Aspergillus calidoustus</name>
    <dbReference type="NCBI Taxonomy" id="454130"/>
    <lineage>
        <taxon>Eukaryota</taxon>
        <taxon>Fungi</taxon>
        <taxon>Dikarya</taxon>
        <taxon>Ascomycota</taxon>
        <taxon>Pezizomycotina</taxon>
        <taxon>Eurotiomycetes</taxon>
        <taxon>Eurotiomycetidae</taxon>
        <taxon>Eurotiales</taxon>
        <taxon>Aspergillaceae</taxon>
        <taxon>Aspergillus</taxon>
        <taxon>Aspergillus subgen. Nidulantes</taxon>
    </lineage>
</organism>
<dbReference type="InterPro" id="IPR023600">
    <property type="entry name" value="Folylpolyglutamate_synth_euk"/>
</dbReference>
<dbReference type="GO" id="GO:0005743">
    <property type="term" value="C:mitochondrial inner membrane"/>
    <property type="evidence" value="ECO:0007669"/>
    <property type="project" value="UniProtKB-SubCell"/>
</dbReference>
<evidence type="ECO:0000256" key="2">
    <source>
        <dbReference type="ARBA" id="ARBA00004305"/>
    </source>
</evidence>
<comment type="cofactor">
    <cofactor evidence="17">
        <name>a monovalent cation</name>
        <dbReference type="ChEBI" id="CHEBI:60242"/>
    </cofactor>
    <text evidence="17">A monovalent cation.</text>
</comment>
<comment type="similarity">
    <text evidence="5 17">Belongs to the folylpolyglutamate synthase family.</text>
</comment>
<dbReference type="NCBIfam" id="TIGR01499">
    <property type="entry name" value="folC"/>
    <property type="match status" value="1"/>
</dbReference>
<dbReference type="OMA" id="VENFKWA"/>
<evidence type="ECO:0000256" key="4">
    <source>
        <dbReference type="ARBA" id="ARBA00005150"/>
    </source>
</evidence>
<dbReference type="Gene3D" id="3.90.190.20">
    <property type="entry name" value="Mur ligase, C-terminal domain"/>
    <property type="match status" value="1"/>
</dbReference>
<comment type="subcellular location">
    <subcellularLocation>
        <location evidence="3">Cytoplasm</location>
    </subcellularLocation>
    <subcellularLocation>
        <location evidence="1">Mitochondrion inner membrane</location>
    </subcellularLocation>
    <subcellularLocation>
        <location evidence="2">Mitochondrion matrix</location>
    </subcellularLocation>
</comment>
<evidence type="ECO:0000256" key="11">
    <source>
        <dbReference type="ARBA" id="ARBA00022792"/>
    </source>
</evidence>
<evidence type="ECO:0000256" key="15">
    <source>
        <dbReference type="ARBA" id="ARBA00023136"/>
    </source>
</evidence>
<feature type="compositionally biased region" description="Polar residues" evidence="20">
    <location>
        <begin position="26"/>
        <end position="35"/>
    </location>
</feature>
<keyword evidence="8 17" id="KW-0436">Ligase</keyword>
<dbReference type="OrthoDB" id="5212574at2759"/>
<keyword evidence="13 19" id="KW-0460">Magnesium</keyword>
<feature type="binding site" evidence="18">
    <location>
        <position position="328"/>
    </location>
    <ligand>
        <name>ATP</name>
        <dbReference type="ChEBI" id="CHEBI:30616"/>
    </ligand>
</feature>
<dbReference type="EC" id="6.3.2.17" evidence="17"/>
<dbReference type="EMBL" id="CDMC01000001">
    <property type="protein sequence ID" value="CEL01177.1"/>
    <property type="molecule type" value="Genomic_DNA"/>
</dbReference>
<dbReference type="UniPathway" id="UPA00850"/>
<name>A0A0U5C226_ASPCI</name>
<dbReference type="Proteomes" id="UP000054771">
    <property type="component" value="Unassembled WGS sequence"/>
</dbReference>
<comment type="function">
    <text evidence="17">Catalyzes conversion of folates to polyglutamate derivatives allowing concentration of folate compounds in the cell and the intracellular retention of these cofactors, which are important substrates for most of the folate-dependent enzymes that are involved in one-carbon transfer reactions involved in purine, pyrimidine and amino acid synthesis.</text>
</comment>
<comment type="catalytic activity">
    <reaction evidence="16 17">
        <text>(6S)-5,6,7,8-tetrahydrofolyl-(gamma-L-Glu)(n) + L-glutamate + ATP = (6S)-5,6,7,8-tetrahydrofolyl-(gamma-L-Glu)(n+1) + ADP + phosphate + H(+)</text>
        <dbReference type="Rhea" id="RHEA:10580"/>
        <dbReference type="Rhea" id="RHEA-COMP:14738"/>
        <dbReference type="Rhea" id="RHEA-COMP:14740"/>
        <dbReference type="ChEBI" id="CHEBI:15378"/>
        <dbReference type="ChEBI" id="CHEBI:29985"/>
        <dbReference type="ChEBI" id="CHEBI:30616"/>
        <dbReference type="ChEBI" id="CHEBI:43474"/>
        <dbReference type="ChEBI" id="CHEBI:141005"/>
        <dbReference type="ChEBI" id="CHEBI:456216"/>
        <dbReference type="EC" id="6.3.2.17"/>
    </reaction>
</comment>
<proteinExistence type="inferred from homology"/>
<sequence>MKRTYENALRLLESRRRTARPKSPGPQDTAQSRNSLKGVPSLVGMKDWLQALGHLDNEIDNLNIIHVSGTKGKGSTCAFTRSFLRAHSVRTGYPKRTGLYTGPHLQSIRERIQIDDHPVPEDMFTRYFFEVWDRIMTQNIEQDLGITRKPRYLQLLALLAFHTFIKEEVDAAIFEVHHGGEYDATNVIQKPVATGITSLGMDHVAQLGPTIETIAWHKAGIFKSGAPAFSVVQEPGCTEVMRNRALDKGTTLTFVSSNDCLPTDGRFLSVPVQRLNCSLALELTKAFLRAKAPDHTLSDGDIYNGIERFLLTGRFEIIEEGKIRWFVDGAHNILSLAQVAEWFGTNGNNAQKCRVLIFSHLSEERDGVSLVRSLAHALVTNNARPDHVVFTSYEEKDNTSTSRMKVPHSPFHDLCASYSRVWKDIDPHATIVVAPTIEKAVHLVREIGIQENNVDVLVTGSLYMVGGALRFLRPPLYDDMIL</sequence>
<dbReference type="GO" id="GO:0006730">
    <property type="term" value="P:one-carbon metabolic process"/>
    <property type="evidence" value="ECO:0007669"/>
    <property type="project" value="UniProtKB-KW"/>
</dbReference>
<dbReference type="GO" id="GO:0005829">
    <property type="term" value="C:cytosol"/>
    <property type="evidence" value="ECO:0007669"/>
    <property type="project" value="TreeGrafter"/>
</dbReference>
<evidence type="ECO:0000256" key="12">
    <source>
        <dbReference type="ARBA" id="ARBA00022840"/>
    </source>
</evidence>
<evidence type="ECO:0000256" key="18">
    <source>
        <dbReference type="PIRSR" id="PIRSR038895-1"/>
    </source>
</evidence>
<evidence type="ECO:0000256" key="14">
    <source>
        <dbReference type="ARBA" id="ARBA00023128"/>
    </source>
</evidence>
<dbReference type="GO" id="GO:0005759">
    <property type="term" value="C:mitochondrial matrix"/>
    <property type="evidence" value="ECO:0007669"/>
    <property type="project" value="UniProtKB-SubCell"/>
</dbReference>
<protein>
    <recommendedName>
        <fullName evidence="17">Folylpolyglutamate synthase</fullName>
        <ecNumber evidence="17">6.3.2.17</ecNumber>
    </recommendedName>
    <alternativeName>
        <fullName evidence="17">Folylpoly-gamma-glutamate synthetase</fullName>
    </alternativeName>
    <alternativeName>
        <fullName evidence="17">Tetrahydrofolylpolyglutamate synthase</fullName>
    </alternativeName>
</protein>
<dbReference type="Gene3D" id="3.40.1190.10">
    <property type="entry name" value="Mur-like, catalytic domain"/>
    <property type="match status" value="1"/>
</dbReference>
<evidence type="ECO:0000256" key="6">
    <source>
        <dbReference type="ARBA" id="ARBA00022490"/>
    </source>
</evidence>
<dbReference type="SUPFAM" id="SSF53244">
    <property type="entry name" value="MurD-like peptide ligases, peptide-binding domain"/>
    <property type="match status" value="1"/>
</dbReference>
<keyword evidence="6" id="KW-0963">Cytoplasm</keyword>
<keyword evidence="10 18" id="KW-0547">Nucleotide-binding</keyword>
<dbReference type="PANTHER" id="PTHR11136">
    <property type="entry name" value="FOLYLPOLYGLUTAMATE SYNTHASE-RELATED"/>
    <property type="match status" value="1"/>
</dbReference>
<evidence type="ECO:0000313" key="21">
    <source>
        <dbReference type="EMBL" id="CEL01177.1"/>
    </source>
</evidence>
<dbReference type="InterPro" id="IPR036565">
    <property type="entry name" value="Mur-like_cat_sf"/>
</dbReference>
<evidence type="ECO:0000256" key="19">
    <source>
        <dbReference type="PIRSR" id="PIRSR038895-2"/>
    </source>
</evidence>
<feature type="binding site" evidence="19">
    <location>
        <position position="203"/>
    </location>
    <ligand>
        <name>Mg(2+)</name>
        <dbReference type="ChEBI" id="CHEBI:18420"/>
        <label>1</label>
    </ligand>
</feature>
<keyword evidence="11" id="KW-0999">Mitochondrion inner membrane</keyword>
<gene>
    <name evidence="21" type="ORF">ASPCAL00766</name>
</gene>
<dbReference type="InterPro" id="IPR036615">
    <property type="entry name" value="Mur_ligase_C_dom_sf"/>
</dbReference>
<evidence type="ECO:0000256" key="16">
    <source>
        <dbReference type="ARBA" id="ARBA00047493"/>
    </source>
</evidence>
<evidence type="ECO:0000256" key="8">
    <source>
        <dbReference type="ARBA" id="ARBA00022598"/>
    </source>
</evidence>
<evidence type="ECO:0000256" key="13">
    <source>
        <dbReference type="ARBA" id="ARBA00022842"/>
    </source>
</evidence>